<keyword evidence="16" id="KW-0735">Signal-anchor</keyword>
<dbReference type="InterPro" id="IPR001264">
    <property type="entry name" value="Glyco_trans_51"/>
</dbReference>
<dbReference type="EC" id="3.4.16.4" evidence="5"/>
<evidence type="ECO:0000256" key="26">
    <source>
        <dbReference type="SAM" id="MobiDB-lite"/>
    </source>
</evidence>
<feature type="chain" id="PRO_5047261944" description="Penicillin-binding protein 1A" evidence="27">
    <location>
        <begin position="28"/>
        <end position="762"/>
    </location>
</feature>
<dbReference type="Gene3D" id="1.10.3810.10">
    <property type="entry name" value="Biosynthetic peptidoglycan transglycosylase-like"/>
    <property type="match status" value="1"/>
</dbReference>
<evidence type="ECO:0000256" key="21">
    <source>
        <dbReference type="ARBA" id="ARBA00023268"/>
    </source>
</evidence>
<evidence type="ECO:0000256" key="9">
    <source>
        <dbReference type="ARBA" id="ARBA00022645"/>
    </source>
</evidence>
<feature type="region of interest" description="Disordered" evidence="26">
    <location>
        <begin position="717"/>
        <end position="762"/>
    </location>
</feature>
<dbReference type="SUPFAM" id="SSF53955">
    <property type="entry name" value="Lysozyme-like"/>
    <property type="match status" value="1"/>
</dbReference>
<dbReference type="Pfam" id="PF00912">
    <property type="entry name" value="Transgly"/>
    <property type="match status" value="1"/>
</dbReference>
<evidence type="ECO:0000256" key="3">
    <source>
        <dbReference type="ARBA" id="ARBA00007090"/>
    </source>
</evidence>
<dbReference type="EMBL" id="JBEWZI010000003">
    <property type="protein sequence ID" value="MET7013379.1"/>
    <property type="molecule type" value="Genomic_DNA"/>
</dbReference>
<evidence type="ECO:0000256" key="20">
    <source>
        <dbReference type="ARBA" id="ARBA00023251"/>
    </source>
</evidence>
<evidence type="ECO:0000256" key="18">
    <source>
        <dbReference type="ARBA" id="ARBA00022989"/>
    </source>
</evidence>
<evidence type="ECO:0000259" key="29">
    <source>
        <dbReference type="Pfam" id="PF00912"/>
    </source>
</evidence>
<dbReference type="InterPro" id="IPR012338">
    <property type="entry name" value="Beta-lactam/transpept-like"/>
</dbReference>
<evidence type="ECO:0000313" key="32">
    <source>
        <dbReference type="Proteomes" id="UP001549691"/>
    </source>
</evidence>
<dbReference type="PANTHER" id="PTHR32282">
    <property type="entry name" value="BINDING PROTEIN TRANSPEPTIDASE, PUTATIVE-RELATED"/>
    <property type="match status" value="1"/>
</dbReference>
<feature type="domain" description="Glycosyl transferase family 51" evidence="29">
    <location>
        <begin position="57"/>
        <end position="231"/>
    </location>
</feature>
<evidence type="ECO:0000256" key="27">
    <source>
        <dbReference type="SAM" id="SignalP"/>
    </source>
</evidence>
<feature type="domain" description="Penicillin-binding protein transpeptidase" evidence="28">
    <location>
        <begin position="428"/>
        <end position="675"/>
    </location>
</feature>
<comment type="pathway">
    <text evidence="2">Cell wall biogenesis; peptidoglycan biosynthesis.</text>
</comment>
<keyword evidence="15" id="KW-0133">Cell shape</keyword>
<evidence type="ECO:0000256" key="2">
    <source>
        <dbReference type="ARBA" id="ARBA00004752"/>
    </source>
</evidence>
<evidence type="ECO:0000259" key="30">
    <source>
        <dbReference type="Pfam" id="PF17092"/>
    </source>
</evidence>
<dbReference type="Proteomes" id="UP001549691">
    <property type="component" value="Unassembled WGS sequence"/>
</dbReference>
<keyword evidence="9" id="KW-0121">Carboxypeptidase</keyword>
<evidence type="ECO:0000256" key="24">
    <source>
        <dbReference type="ARBA" id="ARBA00044770"/>
    </source>
</evidence>
<evidence type="ECO:0000256" key="11">
    <source>
        <dbReference type="ARBA" id="ARBA00022676"/>
    </source>
</evidence>
<evidence type="ECO:0000256" key="22">
    <source>
        <dbReference type="ARBA" id="ARBA00023316"/>
    </source>
</evidence>
<proteinExistence type="inferred from homology"/>
<reference evidence="31 32" key="1">
    <citation type="submission" date="2024-07" db="EMBL/GenBank/DDBJ databases">
        <title>Uliginosibacterium flavum JJ3220;KACC:17644.</title>
        <authorList>
            <person name="Kim M.K."/>
        </authorList>
    </citation>
    <scope>NUCLEOTIDE SEQUENCE [LARGE SCALE GENOMIC DNA]</scope>
    <source>
        <strain evidence="31 32">KACC:17644</strain>
    </source>
</reference>
<comment type="subcellular location">
    <subcellularLocation>
        <location evidence="1">Cell inner membrane</location>
        <topology evidence="1">Single-pass type II membrane protein</topology>
    </subcellularLocation>
</comment>
<evidence type="ECO:0000256" key="5">
    <source>
        <dbReference type="ARBA" id="ARBA00012448"/>
    </source>
</evidence>
<evidence type="ECO:0000256" key="19">
    <source>
        <dbReference type="ARBA" id="ARBA00023136"/>
    </source>
</evidence>
<dbReference type="NCBIfam" id="TIGR02074">
    <property type="entry name" value="PBP_1a_fam"/>
    <property type="match status" value="1"/>
</dbReference>
<comment type="catalytic activity">
    <reaction evidence="25">
        <text>[GlcNAc-(1-&gt;4)-Mur2Ac(oyl-L-Ala-gamma-D-Glu-L-Lys-D-Ala-D-Ala)](n)-di-trans,octa-cis-undecaprenyl diphosphate + beta-D-GlcNAc-(1-&gt;4)-Mur2Ac(oyl-L-Ala-gamma-D-Glu-L-Lys-D-Ala-D-Ala)-di-trans,octa-cis-undecaprenyl diphosphate = [GlcNAc-(1-&gt;4)-Mur2Ac(oyl-L-Ala-gamma-D-Glu-L-Lys-D-Ala-D-Ala)](n+1)-di-trans,octa-cis-undecaprenyl diphosphate + di-trans,octa-cis-undecaprenyl diphosphate + H(+)</text>
        <dbReference type="Rhea" id="RHEA:23708"/>
        <dbReference type="Rhea" id="RHEA-COMP:9602"/>
        <dbReference type="Rhea" id="RHEA-COMP:9603"/>
        <dbReference type="ChEBI" id="CHEBI:15378"/>
        <dbReference type="ChEBI" id="CHEBI:58405"/>
        <dbReference type="ChEBI" id="CHEBI:60033"/>
        <dbReference type="ChEBI" id="CHEBI:78435"/>
        <dbReference type="EC" id="2.4.99.28"/>
    </reaction>
</comment>
<evidence type="ECO:0000256" key="17">
    <source>
        <dbReference type="ARBA" id="ARBA00022984"/>
    </source>
</evidence>
<organism evidence="31 32">
    <name type="scientific">Uliginosibacterium flavum</name>
    <dbReference type="NCBI Taxonomy" id="1396831"/>
    <lineage>
        <taxon>Bacteria</taxon>
        <taxon>Pseudomonadati</taxon>
        <taxon>Pseudomonadota</taxon>
        <taxon>Betaproteobacteria</taxon>
        <taxon>Rhodocyclales</taxon>
        <taxon>Zoogloeaceae</taxon>
        <taxon>Uliginosibacterium</taxon>
    </lineage>
</organism>
<comment type="similarity">
    <text evidence="4">In the N-terminal section; belongs to the glycosyltransferase 51 family.</text>
</comment>
<keyword evidence="14" id="KW-0378">Hydrolase</keyword>
<feature type="compositionally biased region" description="Basic and acidic residues" evidence="26">
    <location>
        <begin position="731"/>
        <end position="751"/>
    </location>
</feature>
<gene>
    <name evidence="31" type="ORF">ABXR19_04205</name>
</gene>
<dbReference type="EC" id="2.4.99.28" evidence="24"/>
<feature type="signal peptide" evidence="27">
    <location>
        <begin position="1"/>
        <end position="27"/>
    </location>
</feature>
<keyword evidence="7" id="KW-1003">Cell membrane</keyword>
<keyword evidence="17" id="KW-0573">Peptidoglycan synthesis</keyword>
<evidence type="ECO:0000256" key="10">
    <source>
        <dbReference type="ARBA" id="ARBA00022670"/>
    </source>
</evidence>
<comment type="caution">
    <text evidence="31">The sequence shown here is derived from an EMBL/GenBank/DDBJ whole genome shotgun (WGS) entry which is preliminary data.</text>
</comment>
<keyword evidence="13" id="KW-0812">Transmembrane</keyword>
<evidence type="ECO:0000313" key="31">
    <source>
        <dbReference type="EMBL" id="MET7013379.1"/>
    </source>
</evidence>
<accession>A0ABV2THI9</accession>
<comment type="catalytic activity">
    <reaction evidence="23">
        <text>Preferential cleavage: (Ac)2-L-Lys-D-Ala-|-D-Ala. Also transpeptidation of peptidyl-alanyl moieties that are N-acyl substituents of D-alanine.</text>
        <dbReference type="EC" id="3.4.16.4"/>
    </reaction>
</comment>
<dbReference type="InterPro" id="IPR001460">
    <property type="entry name" value="PCN-bd_Tpept"/>
</dbReference>
<sequence>MRHRLLAICLSTALGLPLLGAAAIAVAASFAWPKLPSLEAIDDYKPHIPLRIYTADGVLIGEFGEERRTFVAIRDVPDNLKFAILSAEDDRFFEHGGVDFAGLLRATLLNLVGASKQGGSTITMQVARNFYLSREKTLSRKLYEILLSLKIEHSLSKEQILEVYINQIYLGQRAYGFAAAAQAYYGKPLEKLSLAETAMLAGLPKAPSKYNPVVNPERATTRQHYVLRRMHELGRIDDQALELAIKEPLRLVQGKNAVASTTPQLHAEFVAEMARQLAYEQFKEETYTSGIRVITTITKTDQQAAYEALRRSLIDYERRHGYRGAEAYVDLSRLKDDADDTLEDLIEPFHDLDEMRAAIVTEASRQKVSAYLRGGENITISGDALKFPSPMLAENAPQQKRIVPGAVIRVVKGNKGWQIIQPPEVESAFVSLDPHDGAIRALVGGFDFNRNKFNHATLAWRQPGSSFKPFIFSAAIDKGYTPGSVFDDAPLSFSSEATGSQAWNPGNYDGKYDGPMSLRTALAKSKNMVAIRVLHAITPAYGQDYVTSRFGFDPAKNPPYLTLALGSGAVTPWQMAAAYATFANGGYRIRPYVVKEMLDNNGKILAKVDPPEAGSDESERVLDPRNVYLMDMMMKDVVRRGTAGKAMALGRSDLAGKTGTTNEYVDAWFCGYQPSLVGVAWVGFDQPKRLGSGETGGALALPIWIDYMRQALKNKPEQHMVPPPGLVEVKPSFDREGPDYIYEEHLPRNPPEEEQSAAPPSS</sequence>
<dbReference type="InterPro" id="IPR031376">
    <property type="entry name" value="PCB_OB"/>
</dbReference>
<keyword evidence="8" id="KW-0997">Cell inner membrane</keyword>
<keyword evidence="22" id="KW-0961">Cell wall biogenesis/degradation</keyword>
<protein>
    <recommendedName>
        <fullName evidence="6">Penicillin-binding protein 1A</fullName>
        <ecNumber evidence="24">2.4.99.28</ecNumber>
        <ecNumber evidence="5">3.4.16.4</ecNumber>
    </recommendedName>
</protein>
<dbReference type="PANTHER" id="PTHR32282:SF27">
    <property type="entry name" value="PENICILLIN-BINDING PROTEIN 1A"/>
    <property type="match status" value="1"/>
</dbReference>
<dbReference type="InterPro" id="IPR036950">
    <property type="entry name" value="PBP_transglycosylase"/>
</dbReference>
<dbReference type="InterPro" id="IPR023346">
    <property type="entry name" value="Lysozyme-like_dom_sf"/>
</dbReference>
<evidence type="ECO:0000256" key="4">
    <source>
        <dbReference type="ARBA" id="ARBA00007739"/>
    </source>
</evidence>
<dbReference type="InterPro" id="IPR050396">
    <property type="entry name" value="Glycosyltr_51/Transpeptidase"/>
</dbReference>
<dbReference type="RefSeq" id="WP_354599839.1">
    <property type="nucleotide sequence ID" value="NZ_JBEWZI010000003.1"/>
</dbReference>
<dbReference type="Pfam" id="PF00905">
    <property type="entry name" value="Transpeptidase"/>
    <property type="match status" value="1"/>
</dbReference>
<keyword evidence="21" id="KW-0511">Multifunctional enzyme</keyword>
<evidence type="ECO:0000256" key="6">
    <source>
        <dbReference type="ARBA" id="ARBA00018638"/>
    </source>
</evidence>
<evidence type="ECO:0000256" key="14">
    <source>
        <dbReference type="ARBA" id="ARBA00022801"/>
    </source>
</evidence>
<evidence type="ECO:0000256" key="25">
    <source>
        <dbReference type="ARBA" id="ARBA00049902"/>
    </source>
</evidence>
<keyword evidence="10" id="KW-0645">Protease</keyword>
<evidence type="ECO:0000256" key="1">
    <source>
        <dbReference type="ARBA" id="ARBA00004249"/>
    </source>
</evidence>
<evidence type="ECO:0000256" key="23">
    <source>
        <dbReference type="ARBA" id="ARBA00034000"/>
    </source>
</evidence>
<name>A0ABV2THI9_9RHOO</name>
<evidence type="ECO:0000256" key="12">
    <source>
        <dbReference type="ARBA" id="ARBA00022679"/>
    </source>
</evidence>
<evidence type="ECO:0000256" key="7">
    <source>
        <dbReference type="ARBA" id="ARBA00022475"/>
    </source>
</evidence>
<keyword evidence="18" id="KW-1133">Transmembrane helix</keyword>
<keyword evidence="32" id="KW-1185">Reference proteome</keyword>
<feature type="domain" description="Penicillin-binding protein OB-like" evidence="30">
    <location>
        <begin position="322"/>
        <end position="425"/>
    </location>
</feature>
<keyword evidence="11" id="KW-0328">Glycosyltransferase</keyword>
<keyword evidence="20" id="KW-0046">Antibiotic resistance</keyword>
<evidence type="ECO:0000256" key="16">
    <source>
        <dbReference type="ARBA" id="ARBA00022968"/>
    </source>
</evidence>
<dbReference type="SUPFAM" id="SSF56601">
    <property type="entry name" value="beta-lactamase/transpeptidase-like"/>
    <property type="match status" value="1"/>
</dbReference>
<keyword evidence="27" id="KW-0732">Signal</keyword>
<keyword evidence="19" id="KW-0472">Membrane</keyword>
<dbReference type="Pfam" id="PF17092">
    <property type="entry name" value="PCB_OB"/>
    <property type="match status" value="1"/>
</dbReference>
<keyword evidence="12" id="KW-0808">Transferase</keyword>
<comment type="similarity">
    <text evidence="3">In the C-terminal section; belongs to the transpeptidase family.</text>
</comment>
<dbReference type="Gene3D" id="3.40.710.10">
    <property type="entry name" value="DD-peptidase/beta-lactamase superfamily"/>
    <property type="match status" value="2"/>
</dbReference>
<evidence type="ECO:0000256" key="13">
    <source>
        <dbReference type="ARBA" id="ARBA00022692"/>
    </source>
</evidence>
<evidence type="ECO:0000256" key="15">
    <source>
        <dbReference type="ARBA" id="ARBA00022960"/>
    </source>
</evidence>
<evidence type="ECO:0000259" key="28">
    <source>
        <dbReference type="Pfam" id="PF00905"/>
    </source>
</evidence>
<evidence type="ECO:0000256" key="8">
    <source>
        <dbReference type="ARBA" id="ARBA00022519"/>
    </source>
</evidence>